<dbReference type="AlphaFoldDB" id="A0A1B4XHV7"/>
<reference evidence="10 11" key="1">
    <citation type="submission" date="2015-05" db="EMBL/GenBank/DDBJ databases">
        <title>Complete genome sequence of a sulfur-oxidizing gammaproteobacterium strain HA5.</title>
        <authorList>
            <person name="Miura A."/>
            <person name="Kojima H."/>
            <person name="Fukui M."/>
        </authorList>
    </citation>
    <scope>NUCLEOTIDE SEQUENCE [LARGE SCALE GENOMIC DNA]</scope>
    <source>
        <strain evidence="10 11">HA5</strain>
    </source>
</reference>
<dbReference type="Proteomes" id="UP000243180">
    <property type="component" value="Chromosome"/>
</dbReference>
<name>A0A1B4XHV7_9GAMM</name>
<comment type="similarity">
    <text evidence="2 8">Belongs to the ABC-2 integral membrane protein family.</text>
</comment>
<dbReference type="GO" id="GO:0140359">
    <property type="term" value="F:ABC-type transporter activity"/>
    <property type="evidence" value="ECO:0007669"/>
    <property type="project" value="InterPro"/>
</dbReference>
<dbReference type="PANTHER" id="PTHR30294">
    <property type="entry name" value="MEMBRANE COMPONENT OF ABC TRANSPORTER YHHJ-RELATED"/>
    <property type="match status" value="1"/>
</dbReference>
<keyword evidence="6 8" id="KW-1133">Transmembrane helix</keyword>
<evidence type="ECO:0000256" key="1">
    <source>
        <dbReference type="ARBA" id="ARBA00004651"/>
    </source>
</evidence>
<evidence type="ECO:0000256" key="8">
    <source>
        <dbReference type="RuleBase" id="RU361157"/>
    </source>
</evidence>
<evidence type="ECO:0000256" key="5">
    <source>
        <dbReference type="ARBA" id="ARBA00022692"/>
    </source>
</evidence>
<keyword evidence="5 8" id="KW-0812">Transmembrane</keyword>
<evidence type="ECO:0000256" key="2">
    <source>
        <dbReference type="ARBA" id="ARBA00007783"/>
    </source>
</evidence>
<dbReference type="FunCoup" id="A0A1B4XHV7">
    <property type="interactions" value="145"/>
</dbReference>
<dbReference type="Pfam" id="PF12698">
    <property type="entry name" value="ABC2_membrane_3"/>
    <property type="match status" value="1"/>
</dbReference>
<feature type="transmembrane region" description="Helical" evidence="8">
    <location>
        <begin position="26"/>
        <end position="45"/>
    </location>
</feature>
<organism evidence="10 11">
    <name type="scientific">Sulfuricaulis limicola</name>
    <dbReference type="NCBI Taxonomy" id="1620215"/>
    <lineage>
        <taxon>Bacteria</taxon>
        <taxon>Pseudomonadati</taxon>
        <taxon>Pseudomonadota</taxon>
        <taxon>Gammaproteobacteria</taxon>
        <taxon>Acidiferrobacterales</taxon>
        <taxon>Acidiferrobacteraceae</taxon>
        <taxon>Sulfuricaulis</taxon>
    </lineage>
</organism>
<keyword evidence="11" id="KW-1185">Reference proteome</keyword>
<dbReference type="RefSeq" id="WP_096361142.1">
    <property type="nucleotide sequence ID" value="NZ_AP014879.1"/>
</dbReference>
<proteinExistence type="inferred from homology"/>
<keyword evidence="7 8" id="KW-0472">Membrane</keyword>
<evidence type="ECO:0000256" key="3">
    <source>
        <dbReference type="ARBA" id="ARBA00022448"/>
    </source>
</evidence>
<dbReference type="GO" id="GO:0043190">
    <property type="term" value="C:ATP-binding cassette (ABC) transporter complex"/>
    <property type="evidence" value="ECO:0007669"/>
    <property type="project" value="InterPro"/>
</dbReference>
<feature type="transmembrane region" description="Helical" evidence="8">
    <location>
        <begin position="220"/>
        <end position="247"/>
    </location>
</feature>
<feature type="transmembrane region" description="Helical" evidence="8">
    <location>
        <begin position="343"/>
        <end position="362"/>
    </location>
</feature>
<dbReference type="InterPro" id="IPR013525">
    <property type="entry name" value="ABC2_TM"/>
</dbReference>
<dbReference type="PANTHER" id="PTHR30294:SF29">
    <property type="entry name" value="MULTIDRUG ABC TRANSPORTER PERMEASE YBHS-RELATED"/>
    <property type="match status" value="1"/>
</dbReference>
<feature type="transmembrane region" description="Helical" evidence="8">
    <location>
        <begin position="253"/>
        <end position="275"/>
    </location>
</feature>
<dbReference type="OrthoDB" id="9808686at2"/>
<dbReference type="InParanoid" id="A0A1B4XHV7"/>
<evidence type="ECO:0000313" key="10">
    <source>
        <dbReference type="EMBL" id="BAV34397.1"/>
    </source>
</evidence>
<evidence type="ECO:0000313" key="11">
    <source>
        <dbReference type="Proteomes" id="UP000243180"/>
    </source>
</evidence>
<keyword evidence="3 8" id="KW-0813">Transport</keyword>
<dbReference type="Gene3D" id="3.40.1710.10">
    <property type="entry name" value="abc type-2 transporter like domain"/>
    <property type="match status" value="1"/>
</dbReference>
<feature type="transmembrane region" description="Helical" evidence="8">
    <location>
        <begin position="176"/>
        <end position="199"/>
    </location>
</feature>
<sequence>MWAGSRERIREMVRKEYLQLFRDPRLWRIMFIAPLIQLIVFGYAVSTDVHDTSTFVVDHSNSRASRELVDAFTASGYFRVVGGSRRPADLVRMLDAGDARVGIEIPADFSARLHDGAGAVVQIVFDGTDSNTATVAQGYAERIVQNYAARLSGDVRLAIELRERAWFNPNLVSRDYNVPAVAGAIVFLMCLLLTALAVVREREIGTLEQLMVSPLAAYELIAGKTIPFALIGLADVFLVTGAAVLWFEVPFMGSFSLLLLASLLYILSSLGIGLLISITSRTQQDAFLTTFLIFMPAILLSGFMFPVSSMPEIFQWLTLVNPMRHYLEIVRSIFLKGSDISALWQQFLALLVLGVVMLGIAASRFRKTVA</sequence>
<dbReference type="PROSITE" id="PS51012">
    <property type="entry name" value="ABC_TM2"/>
    <property type="match status" value="1"/>
</dbReference>
<keyword evidence="4 8" id="KW-1003">Cell membrane</keyword>
<feature type="transmembrane region" description="Helical" evidence="8">
    <location>
        <begin position="287"/>
        <end position="307"/>
    </location>
</feature>
<dbReference type="InterPro" id="IPR000412">
    <property type="entry name" value="ABC_2_transport"/>
</dbReference>
<evidence type="ECO:0000256" key="6">
    <source>
        <dbReference type="ARBA" id="ARBA00022989"/>
    </source>
</evidence>
<dbReference type="KEGG" id="slim:SCL_2108"/>
<dbReference type="InterPro" id="IPR051449">
    <property type="entry name" value="ABC-2_transporter_component"/>
</dbReference>
<accession>A0A1B4XHV7</accession>
<dbReference type="PRINTS" id="PR00164">
    <property type="entry name" value="ABC2TRNSPORT"/>
</dbReference>
<evidence type="ECO:0000256" key="4">
    <source>
        <dbReference type="ARBA" id="ARBA00022475"/>
    </source>
</evidence>
<evidence type="ECO:0000256" key="7">
    <source>
        <dbReference type="ARBA" id="ARBA00023136"/>
    </source>
</evidence>
<gene>
    <name evidence="10" type="ORF">SCL_2108</name>
</gene>
<protein>
    <recommendedName>
        <fullName evidence="8">Transport permease protein</fullName>
    </recommendedName>
</protein>
<dbReference type="EMBL" id="AP014879">
    <property type="protein sequence ID" value="BAV34397.1"/>
    <property type="molecule type" value="Genomic_DNA"/>
</dbReference>
<feature type="domain" description="ABC transmembrane type-2" evidence="9">
    <location>
        <begin position="137"/>
        <end position="368"/>
    </location>
</feature>
<evidence type="ECO:0000259" key="9">
    <source>
        <dbReference type="PROSITE" id="PS51012"/>
    </source>
</evidence>
<comment type="subcellular location">
    <subcellularLocation>
        <location evidence="8">Cell inner membrane</location>
        <topology evidence="8">Multi-pass membrane protein</topology>
    </subcellularLocation>
    <subcellularLocation>
        <location evidence="1">Cell membrane</location>
        <topology evidence="1">Multi-pass membrane protein</topology>
    </subcellularLocation>
</comment>
<dbReference type="InterPro" id="IPR047817">
    <property type="entry name" value="ABC2_TM_bact-type"/>
</dbReference>